<evidence type="ECO:0000313" key="4">
    <source>
        <dbReference type="Proteomes" id="UP000671828"/>
    </source>
</evidence>
<dbReference type="Proteomes" id="UP000671828">
    <property type="component" value="Chromosome"/>
</dbReference>
<evidence type="ECO:0000256" key="1">
    <source>
        <dbReference type="SAM" id="MobiDB-lite"/>
    </source>
</evidence>
<proteinExistence type="predicted"/>
<dbReference type="InterPro" id="IPR008979">
    <property type="entry name" value="Galactose-bd-like_sf"/>
</dbReference>
<organism evidence="3 4">
    <name type="scientific">Saccharothrix algeriensis</name>
    <dbReference type="NCBI Taxonomy" id="173560"/>
    <lineage>
        <taxon>Bacteria</taxon>
        <taxon>Bacillati</taxon>
        <taxon>Actinomycetota</taxon>
        <taxon>Actinomycetes</taxon>
        <taxon>Pseudonocardiales</taxon>
        <taxon>Pseudonocardiaceae</taxon>
        <taxon>Saccharothrix</taxon>
    </lineage>
</organism>
<protein>
    <recommendedName>
        <fullName evidence="2">F5/8 type C domain-containing protein</fullName>
    </recommendedName>
</protein>
<sequence length="162" mass="18185">STTYPPTTTSHPSAPPPRPGENFALSGKATASSTFTGYSAAKVNDGDTSTLLGGEHSWANDIDRSPTTNPEWVFVRWPHQRPVSRVVVHTTDGYELRDFDVQVLHEDEGWWDTVRTYNYNTSDELTVRFPPRRTKGVKILAKVGPSHQPTYTRVNEIQVFAR</sequence>
<dbReference type="EMBL" id="CP072788">
    <property type="protein sequence ID" value="QTR03410.1"/>
    <property type="molecule type" value="Genomic_DNA"/>
</dbReference>
<feature type="non-terminal residue" evidence="3">
    <location>
        <position position="1"/>
    </location>
</feature>
<feature type="domain" description="F5/8 type C" evidence="2">
    <location>
        <begin position="28"/>
        <end position="143"/>
    </location>
</feature>
<reference evidence="3" key="1">
    <citation type="submission" date="2021-04" db="EMBL/GenBank/DDBJ databases">
        <title>Saccharothrix algeriensis WGS.</title>
        <authorList>
            <person name="Stuskova K."/>
            <person name="Hakalova E."/>
            <person name="Tebbal A.B."/>
            <person name="Eichmeier A."/>
        </authorList>
    </citation>
    <scope>NUCLEOTIDE SEQUENCE</scope>
    <source>
        <strain evidence="3">NRRL B-24137</strain>
    </source>
</reference>
<gene>
    <name evidence="3" type="ORF">J7S33_31665</name>
</gene>
<feature type="region of interest" description="Disordered" evidence="1">
    <location>
        <begin position="1"/>
        <end position="25"/>
    </location>
</feature>
<name>A0A8T8HYU3_9PSEU</name>
<dbReference type="AlphaFoldDB" id="A0A8T8HYU3"/>
<dbReference type="SUPFAM" id="SSF49785">
    <property type="entry name" value="Galactose-binding domain-like"/>
    <property type="match status" value="1"/>
</dbReference>
<evidence type="ECO:0000313" key="3">
    <source>
        <dbReference type="EMBL" id="QTR03410.1"/>
    </source>
</evidence>
<dbReference type="Gene3D" id="2.60.120.260">
    <property type="entry name" value="Galactose-binding domain-like"/>
    <property type="match status" value="1"/>
</dbReference>
<feature type="compositionally biased region" description="Low complexity" evidence="1">
    <location>
        <begin position="1"/>
        <end position="12"/>
    </location>
</feature>
<dbReference type="InterPro" id="IPR000421">
    <property type="entry name" value="FA58C"/>
</dbReference>
<evidence type="ECO:0000259" key="2">
    <source>
        <dbReference type="Pfam" id="PF00754"/>
    </source>
</evidence>
<dbReference type="Pfam" id="PF00754">
    <property type="entry name" value="F5_F8_type_C"/>
    <property type="match status" value="1"/>
</dbReference>
<accession>A0A8T8HYU3</accession>